<evidence type="ECO:0000256" key="5">
    <source>
        <dbReference type="ARBA" id="ARBA00023242"/>
    </source>
</evidence>
<feature type="domain" description="MI" evidence="7">
    <location>
        <begin position="246"/>
        <end position="364"/>
    </location>
</feature>
<dbReference type="EMBL" id="MPUH01000113">
    <property type="protein sequence ID" value="OMJ89970.1"/>
    <property type="molecule type" value="Genomic_DNA"/>
</dbReference>
<evidence type="ECO:0000256" key="1">
    <source>
        <dbReference type="ARBA" id="ARBA00004496"/>
    </source>
</evidence>
<dbReference type="PANTHER" id="PTHR12626">
    <property type="entry name" value="PROGRAMMED CELL DEATH 4"/>
    <property type="match status" value="1"/>
</dbReference>
<dbReference type="InterPro" id="IPR016024">
    <property type="entry name" value="ARM-type_fold"/>
</dbReference>
<gene>
    <name evidence="8" type="ORF">SteCoe_7757</name>
</gene>
<keyword evidence="5" id="KW-0539">Nucleus</keyword>
<dbReference type="InterPro" id="IPR003891">
    <property type="entry name" value="Initiation_fac_eIF4g_MI"/>
</dbReference>
<dbReference type="SUPFAM" id="SSF48371">
    <property type="entry name" value="ARM repeat"/>
    <property type="match status" value="3"/>
</dbReference>
<feature type="domain" description="MI" evidence="7">
    <location>
        <begin position="404"/>
        <end position="512"/>
    </location>
</feature>
<evidence type="ECO:0000256" key="4">
    <source>
        <dbReference type="ARBA" id="ARBA00022737"/>
    </source>
</evidence>
<dbReference type="GO" id="GO:0045892">
    <property type="term" value="P:negative regulation of DNA-templated transcription"/>
    <property type="evidence" value="ECO:0007669"/>
    <property type="project" value="InterPro"/>
</dbReference>
<dbReference type="SMART" id="SM00544">
    <property type="entry name" value="MA3"/>
    <property type="match status" value="3"/>
</dbReference>
<dbReference type="PANTHER" id="PTHR12626:SF0">
    <property type="entry name" value="PROGRAMMED CELL DEATH PROTEIN 4"/>
    <property type="match status" value="1"/>
</dbReference>
<reference evidence="8 9" key="1">
    <citation type="submission" date="2016-11" db="EMBL/GenBank/DDBJ databases">
        <title>The macronuclear genome of Stentor coeruleus: a giant cell with tiny introns.</title>
        <authorList>
            <person name="Slabodnick M."/>
            <person name="Ruby J.G."/>
            <person name="Reiff S.B."/>
            <person name="Swart E.C."/>
            <person name="Gosai S."/>
            <person name="Prabakaran S."/>
            <person name="Witkowska E."/>
            <person name="Larue G.E."/>
            <person name="Fisher S."/>
            <person name="Freeman R.M."/>
            <person name="Gunawardena J."/>
            <person name="Chu W."/>
            <person name="Stover N.A."/>
            <person name="Gregory B.D."/>
            <person name="Nowacki M."/>
            <person name="Derisi J."/>
            <person name="Roy S.W."/>
            <person name="Marshall W.F."/>
            <person name="Sood P."/>
        </authorList>
    </citation>
    <scope>NUCLEOTIDE SEQUENCE [LARGE SCALE GENOMIC DNA]</scope>
    <source>
        <strain evidence="8">WM001</strain>
    </source>
</reference>
<feature type="domain" description="MI" evidence="7">
    <location>
        <begin position="81"/>
        <end position="203"/>
    </location>
</feature>
<keyword evidence="4" id="KW-0677">Repeat</keyword>
<feature type="region of interest" description="Disordered" evidence="6">
    <location>
        <begin position="32"/>
        <end position="59"/>
    </location>
</feature>
<proteinExistence type="inferred from homology"/>
<dbReference type="PROSITE" id="PS51366">
    <property type="entry name" value="MI"/>
    <property type="match status" value="3"/>
</dbReference>
<organism evidence="8 9">
    <name type="scientific">Stentor coeruleus</name>
    <dbReference type="NCBI Taxonomy" id="5963"/>
    <lineage>
        <taxon>Eukaryota</taxon>
        <taxon>Sar</taxon>
        <taxon>Alveolata</taxon>
        <taxon>Ciliophora</taxon>
        <taxon>Postciliodesmatophora</taxon>
        <taxon>Heterotrichea</taxon>
        <taxon>Heterotrichida</taxon>
        <taxon>Stentoridae</taxon>
        <taxon>Stentor</taxon>
    </lineage>
</organism>
<evidence type="ECO:0000256" key="2">
    <source>
        <dbReference type="ARBA" id="ARBA00005497"/>
    </source>
</evidence>
<evidence type="ECO:0000313" key="8">
    <source>
        <dbReference type="EMBL" id="OMJ89970.1"/>
    </source>
</evidence>
<keyword evidence="3" id="KW-0963">Cytoplasm</keyword>
<dbReference type="InterPro" id="IPR039778">
    <property type="entry name" value="PDCD4"/>
</dbReference>
<comment type="similarity">
    <text evidence="2">Belongs to the PDCD4 family.</text>
</comment>
<sequence>MRPGEPKKGGGGGMFTWGRADDMSNYKHIEEDLNDPNYESDPSIEYHESSLHSSPSKPITITSQTLPTSLTQEYWVFDHLELKKETREKVEEVFTQSTYSGFIAWLRSLKRNKLHSYIFARTVQVTLDKTESEHEVAWGLLELLSTAKLFTSREIRRGFDRIYRNISEIMIDSPNAPEIVLELLANTVIGKALNTNSIIRVPSSVYNLGQGSYVLRNVKQEIISIVDGVRNSQEIVVGDLIETIAETKEKIVEIIKEYYASGVSEGIIEYVKTNKIYGSIVVRKAVELALDRNNKDKELCSRLIGELSGYCSPETLVEGFDDILWNSKELIIDVPEAGDIISKFLARAIVDDCLPSNYIYEAEIINDENIEISILLSAFQLLKTKEAYTSLQSVWGPQVSSIDEFKQVFKTIIVELFDSKDLKNAEECLKELGCKHYMHEFVKEIIEAVMDRNENEENIVAELLKNLQIRGIVLENQVYRGFERVEANLQQLTLDVPKAAEILARLKVKLSS</sequence>
<evidence type="ECO:0000259" key="7">
    <source>
        <dbReference type="PROSITE" id="PS51366"/>
    </source>
</evidence>
<name>A0A1R2CM00_9CILI</name>
<keyword evidence="9" id="KW-1185">Reference proteome</keyword>
<dbReference type="OrthoDB" id="414546at2759"/>
<protein>
    <recommendedName>
        <fullName evidence="7">MI domain-containing protein</fullName>
    </recommendedName>
</protein>
<evidence type="ECO:0000313" key="9">
    <source>
        <dbReference type="Proteomes" id="UP000187209"/>
    </source>
</evidence>
<evidence type="ECO:0000256" key="3">
    <source>
        <dbReference type="ARBA" id="ARBA00022490"/>
    </source>
</evidence>
<dbReference type="GO" id="GO:0005737">
    <property type="term" value="C:cytoplasm"/>
    <property type="evidence" value="ECO:0007669"/>
    <property type="project" value="UniProtKB-SubCell"/>
</dbReference>
<evidence type="ECO:0000256" key="6">
    <source>
        <dbReference type="SAM" id="MobiDB-lite"/>
    </source>
</evidence>
<dbReference type="Gene3D" id="1.25.40.180">
    <property type="match status" value="3"/>
</dbReference>
<accession>A0A1R2CM00</accession>
<dbReference type="AlphaFoldDB" id="A0A1R2CM00"/>
<comment type="caution">
    <text evidence="8">The sequence shown here is derived from an EMBL/GenBank/DDBJ whole genome shotgun (WGS) entry which is preliminary data.</text>
</comment>
<dbReference type="Pfam" id="PF02847">
    <property type="entry name" value="MA3"/>
    <property type="match status" value="3"/>
</dbReference>
<comment type="subcellular location">
    <subcellularLocation>
        <location evidence="1">Cytoplasm</location>
    </subcellularLocation>
</comment>
<dbReference type="Proteomes" id="UP000187209">
    <property type="component" value="Unassembled WGS sequence"/>
</dbReference>